<evidence type="ECO:0000256" key="4">
    <source>
        <dbReference type="ARBA" id="ARBA00022475"/>
    </source>
</evidence>
<dbReference type="PANTHER" id="PTHR43568">
    <property type="entry name" value="P PROTEIN"/>
    <property type="match status" value="1"/>
</dbReference>
<evidence type="ECO:0000259" key="9">
    <source>
        <dbReference type="Pfam" id="PF03600"/>
    </source>
</evidence>
<evidence type="ECO:0000256" key="6">
    <source>
        <dbReference type="ARBA" id="ARBA00022989"/>
    </source>
</evidence>
<reference evidence="10 11" key="1">
    <citation type="submission" date="2016-12" db="EMBL/GenBank/DDBJ databases">
        <title>Isolation and genomic insights into novel planktonic Zetaproteobacteria from stratified waters of the Chesapeake Bay.</title>
        <authorList>
            <person name="McAllister S.M."/>
            <person name="Kato S."/>
            <person name="Chan C.S."/>
            <person name="Chiu B.K."/>
            <person name="Field E.K."/>
        </authorList>
    </citation>
    <scope>NUCLEOTIDE SEQUENCE [LARGE SCALE GENOMIC DNA]</scope>
    <source>
        <strain evidence="10 11">CP-5</strain>
    </source>
</reference>
<evidence type="ECO:0000256" key="2">
    <source>
        <dbReference type="ARBA" id="ARBA00009843"/>
    </source>
</evidence>
<feature type="transmembrane region" description="Helical" evidence="8">
    <location>
        <begin position="230"/>
        <end position="247"/>
    </location>
</feature>
<feature type="transmembrane region" description="Helical" evidence="8">
    <location>
        <begin position="191"/>
        <end position="210"/>
    </location>
</feature>
<gene>
    <name evidence="10" type="ORF">Ga0123461_0027</name>
</gene>
<keyword evidence="5 8" id="KW-0812">Transmembrane</keyword>
<feature type="transmembrane region" description="Helical" evidence="8">
    <location>
        <begin position="413"/>
        <end position="432"/>
    </location>
</feature>
<evidence type="ECO:0000313" key="10">
    <source>
        <dbReference type="EMBL" id="ATX78480.1"/>
    </source>
</evidence>
<keyword evidence="3" id="KW-0813">Transport</keyword>
<keyword evidence="11" id="KW-1185">Reference proteome</keyword>
<evidence type="ECO:0000256" key="7">
    <source>
        <dbReference type="ARBA" id="ARBA00023136"/>
    </source>
</evidence>
<dbReference type="OrthoDB" id="9809303at2"/>
<dbReference type="InterPro" id="IPR000802">
    <property type="entry name" value="Arsenical_pump_ArsB"/>
</dbReference>
<dbReference type="Pfam" id="PF03600">
    <property type="entry name" value="CitMHS"/>
    <property type="match status" value="1"/>
</dbReference>
<sequence length="437" mass="47422">MVEYSNMLTTDMLIALAVMFGAYVLIFSEILHRTSAAIIGAVVMIGVGTAAGFYSQDMAIEAIDGNTILLLTAMMMVVARLRPTGAFDYIAIMLSKFSNGDSRLLLIYLSLAVSMISMFLDNVTTVIIFAPITVLIARILQINPLPFLMAEAMLSNIGGAATLVGDPPNLMIGTAGGIDFNRFLIHMGPTIFLVWFCTVLLILFVFRSYLIKVENHIDLNEKKAIRDPRALIQACFALAVIIVLFFLHHHLHLYPAYVAFIGLCIVLVLQRPEPSVLFGQVNWSVLAFFVGLFIIVGGVDSSGLLRWVGLQLVDIARDPERLMLTGLVVMWCAALLSAIIDNIPFTVTIIPIILGLETMGVNITPLWWALAIGVGLGGNGTHIGATANLIAIAESERCGIKGAAITPAGWMKVGIPTMFFSLMIASIAYSLFFSTFL</sequence>
<evidence type="ECO:0000313" key="11">
    <source>
        <dbReference type="Proteomes" id="UP000231701"/>
    </source>
</evidence>
<feature type="transmembrane region" description="Helical" evidence="8">
    <location>
        <begin position="254"/>
        <end position="271"/>
    </location>
</feature>
<accession>A0A2K8KUS0</accession>
<feature type="transmembrane region" description="Helical" evidence="8">
    <location>
        <begin position="102"/>
        <end position="120"/>
    </location>
</feature>
<dbReference type="InterPro" id="IPR004680">
    <property type="entry name" value="Cit_transptr-like_dom"/>
</dbReference>
<evidence type="ECO:0000256" key="8">
    <source>
        <dbReference type="SAM" id="Phobius"/>
    </source>
</evidence>
<evidence type="ECO:0000256" key="1">
    <source>
        <dbReference type="ARBA" id="ARBA00004651"/>
    </source>
</evidence>
<dbReference type="KEGG" id="maes:Ga0123461_0027"/>
<dbReference type="Proteomes" id="UP000231701">
    <property type="component" value="Chromosome"/>
</dbReference>
<feature type="domain" description="Citrate transporter-like" evidence="9">
    <location>
        <begin position="23"/>
        <end position="373"/>
    </location>
</feature>
<dbReference type="AlphaFoldDB" id="A0A2K8KUS0"/>
<feature type="transmembrane region" description="Helical" evidence="8">
    <location>
        <begin position="326"/>
        <end position="354"/>
    </location>
</feature>
<protein>
    <submittedName>
        <fullName evidence="10">Putative tyrosine transporter P-protein</fullName>
    </submittedName>
</protein>
<keyword evidence="7 8" id="KW-0472">Membrane</keyword>
<evidence type="ECO:0000256" key="5">
    <source>
        <dbReference type="ARBA" id="ARBA00022692"/>
    </source>
</evidence>
<dbReference type="InterPro" id="IPR051475">
    <property type="entry name" value="Diverse_Ion_Transporter"/>
</dbReference>
<keyword evidence="6 8" id="KW-1133">Transmembrane helix</keyword>
<feature type="transmembrane region" description="Helical" evidence="8">
    <location>
        <begin position="12"/>
        <end position="31"/>
    </location>
</feature>
<dbReference type="PRINTS" id="PR00758">
    <property type="entry name" value="ARSENICPUMP"/>
</dbReference>
<dbReference type="GO" id="GO:0015105">
    <property type="term" value="F:arsenite transmembrane transporter activity"/>
    <property type="evidence" value="ECO:0007669"/>
    <property type="project" value="InterPro"/>
</dbReference>
<feature type="transmembrane region" description="Helical" evidence="8">
    <location>
        <begin position="62"/>
        <end position="81"/>
    </location>
</feature>
<evidence type="ECO:0000256" key="3">
    <source>
        <dbReference type="ARBA" id="ARBA00022448"/>
    </source>
</evidence>
<feature type="transmembrane region" description="Helical" evidence="8">
    <location>
        <begin position="38"/>
        <end position="56"/>
    </location>
</feature>
<name>A0A2K8KUS0_MARES</name>
<comment type="similarity">
    <text evidence="2">Belongs to the CitM (TC 2.A.11) transporter family.</text>
</comment>
<dbReference type="GO" id="GO:0005886">
    <property type="term" value="C:plasma membrane"/>
    <property type="evidence" value="ECO:0007669"/>
    <property type="project" value="UniProtKB-SubCell"/>
</dbReference>
<keyword evidence="4" id="KW-1003">Cell membrane</keyword>
<dbReference type="RefSeq" id="WP_100276486.1">
    <property type="nucleotide sequence ID" value="NZ_CP018799.1"/>
</dbReference>
<comment type="subcellular location">
    <subcellularLocation>
        <location evidence="1">Cell membrane</location>
        <topology evidence="1">Multi-pass membrane protein</topology>
    </subcellularLocation>
</comment>
<organism evidence="10 11">
    <name type="scientific">Mariprofundus aestuarium</name>
    <dbReference type="NCBI Taxonomy" id="1921086"/>
    <lineage>
        <taxon>Bacteria</taxon>
        <taxon>Pseudomonadati</taxon>
        <taxon>Pseudomonadota</taxon>
        <taxon>Candidatius Mariprofundia</taxon>
        <taxon>Mariprofundales</taxon>
        <taxon>Mariprofundaceae</taxon>
        <taxon>Mariprofundus</taxon>
    </lineage>
</organism>
<dbReference type="PANTHER" id="PTHR43568:SF1">
    <property type="entry name" value="P PROTEIN"/>
    <property type="match status" value="1"/>
</dbReference>
<dbReference type="CDD" id="cd01116">
    <property type="entry name" value="P_permease"/>
    <property type="match status" value="1"/>
</dbReference>
<proteinExistence type="inferred from homology"/>
<dbReference type="EMBL" id="CP018799">
    <property type="protein sequence ID" value="ATX78480.1"/>
    <property type="molecule type" value="Genomic_DNA"/>
</dbReference>
<feature type="transmembrane region" description="Helical" evidence="8">
    <location>
        <begin position="283"/>
        <end position="305"/>
    </location>
</feature>